<keyword evidence="3" id="KW-1185">Reference proteome</keyword>
<organism evidence="2 3">
    <name type="scientific">Halomonas cibimaris</name>
    <dbReference type="NCBI Taxonomy" id="657012"/>
    <lineage>
        <taxon>Bacteria</taxon>
        <taxon>Pseudomonadati</taxon>
        <taxon>Pseudomonadota</taxon>
        <taxon>Gammaproteobacteria</taxon>
        <taxon>Oceanospirillales</taxon>
        <taxon>Halomonadaceae</taxon>
        <taxon>Halomonas</taxon>
    </lineage>
</organism>
<feature type="domain" description="DUF306" evidence="1">
    <location>
        <begin position="30"/>
        <end position="141"/>
    </location>
</feature>
<dbReference type="Proteomes" id="UP001500133">
    <property type="component" value="Unassembled WGS sequence"/>
</dbReference>
<proteinExistence type="predicted"/>
<evidence type="ECO:0000313" key="3">
    <source>
        <dbReference type="Proteomes" id="UP001500133"/>
    </source>
</evidence>
<dbReference type="InterPro" id="IPR005184">
    <property type="entry name" value="DUF306_Meta_HslJ"/>
</dbReference>
<dbReference type="InterPro" id="IPR053147">
    <property type="entry name" value="Hsp_HslJ-like"/>
</dbReference>
<name>A0ABP7LSA6_9GAMM</name>
<dbReference type="InterPro" id="IPR038670">
    <property type="entry name" value="HslJ-like_sf"/>
</dbReference>
<protein>
    <recommendedName>
        <fullName evidence="1">DUF306 domain-containing protein</fullName>
    </recommendedName>
</protein>
<accession>A0ABP7LSA6</accession>
<dbReference type="EMBL" id="BAAAZT010000067">
    <property type="protein sequence ID" value="GAA3905078.1"/>
    <property type="molecule type" value="Genomic_DNA"/>
</dbReference>
<comment type="caution">
    <text evidence="2">The sequence shown here is derived from an EMBL/GenBank/DDBJ whole genome shotgun (WGS) entry which is preliminary data.</text>
</comment>
<reference evidence="3" key="1">
    <citation type="journal article" date="2019" name="Int. J. Syst. Evol. Microbiol.">
        <title>The Global Catalogue of Microorganisms (GCM) 10K type strain sequencing project: providing services to taxonomists for standard genome sequencing and annotation.</title>
        <authorList>
            <consortium name="The Broad Institute Genomics Platform"/>
            <consortium name="The Broad Institute Genome Sequencing Center for Infectious Disease"/>
            <person name="Wu L."/>
            <person name="Ma J."/>
        </authorList>
    </citation>
    <scope>NUCLEOTIDE SEQUENCE [LARGE SCALE GENOMIC DNA]</scope>
    <source>
        <strain evidence="3">JCM 16914</strain>
    </source>
</reference>
<evidence type="ECO:0000313" key="2">
    <source>
        <dbReference type="EMBL" id="GAA3905078.1"/>
    </source>
</evidence>
<sequence>MLLGLALALTGCASSHTGEQPAADKTPDVALTDTYWKLAALENGPPVTAQDNQREAHFVLHSEGQRVAGATGCNQLMGNYSLSEKRQLRFAQLATTMMACPDSQGVERAFLDALNQASGWDISGKTLTLTGANDATLARFKAVHLY</sequence>
<evidence type="ECO:0000259" key="1">
    <source>
        <dbReference type="Pfam" id="PF03724"/>
    </source>
</evidence>
<dbReference type="PANTHER" id="PTHR35535">
    <property type="entry name" value="HEAT SHOCK PROTEIN HSLJ"/>
    <property type="match status" value="1"/>
</dbReference>
<dbReference type="Pfam" id="PF03724">
    <property type="entry name" value="META"/>
    <property type="match status" value="1"/>
</dbReference>
<gene>
    <name evidence="2" type="ORF">GCM10022228_14090</name>
</gene>
<dbReference type="PANTHER" id="PTHR35535:SF1">
    <property type="entry name" value="HEAT SHOCK PROTEIN HSLJ"/>
    <property type="match status" value="1"/>
</dbReference>
<dbReference type="Gene3D" id="2.40.128.270">
    <property type="match status" value="1"/>
</dbReference>